<evidence type="ECO:0000313" key="4">
    <source>
        <dbReference type="EMBL" id="OWZ03650.1"/>
    </source>
</evidence>
<keyword evidence="1" id="KW-0862">Zinc</keyword>
<dbReference type="PANTHER" id="PTHR11439">
    <property type="entry name" value="GAG-POL-RELATED RETROTRANSPOSON"/>
    <property type="match status" value="1"/>
</dbReference>
<feature type="domain" description="CCHC-type" evidence="3">
    <location>
        <begin position="69"/>
        <end position="83"/>
    </location>
</feature>
<protein>
    <submittedName>
        <fullName evidence="4">Polyprotein</fullName>
    </submittedName>
</protein>
<name>A0A225VGP7_9STRA</name>
<feature type="compositionally biased region" description="Basic and acidic residues" evidence="2">
    <location>
        <begin position="50"/>
        <end position="67"/>
    </location>
</feature>
<dbReference type="InterPro" id="IPR054722">
    <property type="entry name" value="PolX-like_BBD"/>
</dbReference>
<comment type="caution">
    <text evidence="4">The sequence shown here is derived from an EMBL/GenBank/DDBJ whole genome shotgun (WGS) entry which is preliminary data.</text>
</comment>
<feature type="region of interest" description="Disordered" evidence="2">
    <location>
        <begin position="1"/>
        <end position="67"/>
    </location>
</feature>
<proteinExistence type="predicted"/>
<dbReference type="SMART" id="SM00343">
    <property type="entry name" value="ZnF_C2HC"/>
    <property type="match status" value="1"/>
</dbReference>
<dbReference type="InterPro" id="IPR001878">
    <property type="entry name" value="Znf_CCHC"/>
</dbReference>
<dbReference type="CDD" id="cd09272">
    <property type="entry name" value="RNase_HI_RT_Ty1"/>
    <property type="match status" value="1"/>
</dbReference>
<dbReference type="PANTHER" id="PTHR11439:SF440">
    <property type="entry name" value="INTEGRASE CATALYTIC DOMAIN-CONTAINING PROTEIN"/>
    <property type="match status" value="1"/>
</dbReference>
<keyword evidence="1" id="KW-0479">Metal-binding</keyword>
<dbReference type="OrthoDB" id="122919at2759"/>
<feature type="region of interest" description="Disordered" evidence="2">
    <location>
        <begin position="150"/>
        <end position="172"/>
    </location>
</feature>
<evidence type="ECO:0000313" key="5">
    <source>
        <dbReference type="Proteomes" id="UP000198211"/>
    </source>
</evidence>
<sequence length="683" mass="75412">MAEAARRASSGGQDTNRPVTEANAAVQHSVQRPNGGRQNKGRGRSSAQGRAKDEAIPHKRHDHPAEGECHYCHQQGHFKRDCPMRKRHRSEQNGEVNADVAIRKVEHEEQHPSSADVAQVWGLTAILEGNGSDTVSEGWSVLSDSDTIAEDISSTSSTETESTLSGSEDEIEGLRERSVVDAYWRVPLNAAQIPLPVPSGAADIMSVTRSAFGVIDDTAHMCFVRDVFDTLTPCGGSAGVANNARVSVEGVGTVKIHVFDASKTIHILELSNVLFLPGLRKNLLSVIQLAKKGVKFDFHSIPGKAVMERGTMRLVSEGVNGVCVLNGMNKSQLALYSKNLVTGMKISHADKDDGTLCDALLLSKTVKVMKALKQSICGAFKAKDLGEVSFILGLKISRDRAARKLWINQQSNVDTILKRFNMEHGAGVATPTAAGKKLTKLQSPTSEETMSKMLKKPFRQAVGSLMYQMIGSRPDIAFAIQDVSRYMANYGEAHWEAVKRCLRYLKATRDYGLEFSGDAVVLKAFTDSDYAACEDDRRSVSGYVTMIGQCTITWSSRRQRIVAQSTAEAEYVALAHCTREVLFLRQLLKELGYEQHGTVVKEDNQACIAIAENPSHHARVKHIDVRYHFIREHVQLKEVELQYVKSKENVADTLTKGLPREQFEYLRMEMNVKSQQSLTESQE</sequence>
<keyword evidence="5" id="KW-1185">Reference proteome</keyword>
<organism evidence="4 5">
    <name type="scientific">Phytophthora megakarya</name>
    <dbReference type="NCBI Taxonomy" id="4795"/>
    <lineage>
        <taxon>Eukaryota</taxon>
        <taxon>Sar</taxon>
        <taxon>Stramenopiles</taxon>
        <taxon>Oomycota</taxon>
        <taxon>Peronosporomycetes</taxon>
        <taxon>Peronosporales</taxon>
        <taxon>Peronosporaceae</taxon>
        <taxon>Phytophthora</taxon>
    </lineage>
</organism>
<accession>A0A225VGP7</accession>
<dbReference type="EMBL" id="NBNE01005398">
    <property type="protein sequence ID" value="OWZ03650.1"/>
    <property type="molecule type" value="Genomic_DNA"/>
</dbReference>
<reference evidence="5" key="1">
    <citation type="submission" date="2017-03" db="EMBL/GenBank/DDBJ databases">
        <title>Phytopthora megakarya and P. palmivora, two closely related causual agents of cacao black pod achieved similar genome size and gene model numbers by different mechanisms.</title>
        <authorList>
            <person name="Ali S."/>
            <person name="Shao J."/>
            <person name="Larry D.J."/>
            <person name="Kronmiller B."/>
            <person name="Shen D."/>
            <person name="Strem M.D."/>
            <person name="Melnick R.L."/>
            <person name="Guiltinan M.J."/>
            <person name="Tyler B.M."/>
            <person name="Meinhardt L.W."/>
            <person name="Bailey B.A."/>
        </authorList>
    </citation>
    <scope>NUCLEOTIDE SEQUENCE [LARGE SCALE GENOMIC DNA]</scope>
    <source>
        <strain evidence="5">zdho120</strain>
    </source>
</reference>
<dbReference type="Gene3D" id="4.10.60.10">
    <property type="entry name" value="Zinc finger, CCHC-type"/>
    <property type="match status" value="1"/>
</dbReference>
<feature type="compositionally biased region" description="Low complexity" evidence="2">
    <location>
        <begin position="150"/>
        <end position="166"/>
    </location>
</feature>
<dbReference type="SUPFAM" id="SSF57756">
    <property type="entry name" value="Retrovirus zinc finger-like domains"/>
    <property type="match status" value="1"/>
</dbReference>
<dbReference type="Pfam" id="PF22936">
    <property type="entry name" value="Pol_BBD"/>
    <property type="match status" value="1"/>
</dbReference>
<dbReference type="AlphaFoldDB" id="A0A225VGP7"/>
<dbReference type="GO" id="GO:0003676">
    <property type="term" value="F:nucleic acid binding"/>
    <property type="evidence" value="ECO:0007669"/>
    <property type="project" value="InterPro"/>
</dbReference>
<evidence type="ECO:0000259" key="3">
    <source>
        <dbReference type="PROSITE" id="PS50158"/>
    </source>
</evidence>
<keyword evidence="1" id="KW-0863">Zinc-finger</keyword>
<dbReference type="InterPro" id="IPR036875">
    <property type="entry name" value="Znf_CCHC_sf"/>
</dbReference>
<dbReference type="PROSITE" id="PS50158">
    <property type="entry name" value="ZF_CCHC"/>
    <property type="match status" value="1"/>
</dbReference>
<dbReference type="Proteomes" id="UP000198211">
    <property type="component" value="Unassembled WGS sequence"/>
</dbReference>
<evidence type="ECO:0000256" key="2">
    <source>
        <dbReference type="SAM" id="MobiDB-lite"/>
    </source>
</evidence>
<evidence type="ECO:0000256" key="1">
    <source>
        <dbReference type="PROSITE-ProRule" id="PRU00047"/>
    </source>
</evidence>
<gene>
    <name evidence="4" type="ORF">PHMEG_00024580</name>
</gene>
<dbReference type="GO" id="GO:0008270">
    <property type="term" value="F:zinc ion binding"/>
    <property type="evidence" value="ECO:0007669"/>
    <property type="project" value="UniProtKB-KW"/>
</dbReference>